<dbReference type="HOGENOM" id="CLU_2597670_0_0_2"/>
<dbReference type="STRING" id="188937.MA_3244"/>
<gene>
    <name evidence="1" type="ordered locus">MA_3244</name>
</gene>
<dbReference type="EnsemblBacteria" id="AAM06615">
    <property type="protein sequence ID" value="AAM06615"/>
    <property type="gene ID" value="MA_3244"/>
</dbReference>
<keyword evidence="2" id="KW-1185">Reference proteome</keyword>
<evidence type="ECO:0000313" key="1">
    <source>
        <dbReference type="EMBL" id="AAM06615.1"/>
    </source>
</evidence>
<dbReference type="AlphaFoldDB" id="Q8TKZ9"/>
<evidence type="ECO:0000313" key="2">
    <source>
        <dbReference type="Proteomes" id="UP000002487"/>
    </source>
</evidence>
<accession>Q8TKZ9</accession>
<reference evidence="1 2" key="1">
    <citation type="journal article" date="2002" name="Genome Res.">
        <title>The genome of Methanosarcina acetivorans reveals extensive metabolic and physiological diversity.</title>
        <authorList>
            <person name="Galagan J.E."/>
            <person name="Nusbaum C."/>
            <person name="Roy A."/>
            <person name="Endrizzi M.G."/>
            <person name="Macdonald P."/>
            <person name="FitzHugh W."/>
            <person name="Calvo S."/>
            <person name="Engels R."/>
            <person name="Smirnov S."/>
            <person name="Atnoor D."/>
            <person name="Brown A."/>
            <person name="Allen N."/>
            <person name="Naylor J."/>
            <person name="Stange-Thomann N."/>
            <person name="DeArellano K."/>
            <person name="Johnson R."/>
            <person name="Linton L."/>
            <person name="McEwan P."/>
            <person name="McKernan K."/>
            <person name="Talamas J."/>
            <person name="Tirrell A."/>
            <person name="Ye W."/>
            <person name="Zimmer A."/>
            <person name="Barber R.D."/>
            <person name="Cann I."/>
            <person name="Graham D.E."/>
            <person name="Grahame D.A."/>
            <person name="Guss A."/>
            <person name="Hedderich R."/>
            <person name="Ingram-Smith C."/>
            <person name="Kuettner C.H."/>
            <person name="Krzycki J.A."/>
            <person name="Leigh J.A."/>
            <person name="Li W."/>
            <person name="Liu J."/>
            <person name="Mukhopadhyay B."/>
            <person name="Reeve J.N."/>
            <person name="Smith K."/>
            <person name="Springer T.A."/>
            <person name="Umayam L.A."/>
            <person name="White O."/>
            <person name="White R.H."/>
            <person name="de Macario E.C."/>
            <person name="Ferry J.G."/>
            <person name="Jarrell K.F."/>
            <person name="Jing H."/>
            <person name="Macario A.J.L."/>
            <person name="Paulsen I."/>
            <person name="Pritchett M."/>
            <person name="Sowers K.R."/>
            <person name="Swanson R.V."/>
            <person name="Zinder S.H."/>
            <person name="Lander E."/>
            <person name="Metcalf W.W."/>
            <person name="Birren B."/>
        </authorList>
    </citation>
    <scope>NUCLEOTIDE SEQUENCE [LARGE SCALE GENOMIC DNA]</scope>
    <source>
        <strain evidence="2">ATCC 35395 / DSM 2834 / JCM 12185 / C2A</strain>
    </source>
</reference>
<sequence>MFIFINGPFFIYFLSLLLYSCASRVAALQCAVYFGRVATLQCAVCFAPLKQTIIGKVSFAQADYYWKSELRSGILICGN</sequence>
<dbReference type="Proteomes" id="UP000002487">
    <property type="component" value="Chromosome"/>
</dbReference>
<dbReference type="KEGG" id="mac:MA_3244"/>
<name>Q8TKZ9_METAC</name>
<proteinExistence type="predicted"/>
<organism evidence="1 2">
    <name type="scientific">Methanosarcina acetivorans (strain ATCC 35395 / DSM 2834 / JCM 12185 / C2A)</name>
    <dbReference type="NCBI Taxonomy" id="188937"/>
    <lineage>
        <taxon>Archaea</taxon>
        <taxon>Methanobacteriati</taxon>
        <taxon>Methanobacteriota</taxon>
        <taxon>Stenosarchaea group</taxon>
        <taxon>Methanomicrobia</taxon>
        <taxon>Methanosarcinales</taxon>
        <taxon>Methanosarcinaceae</taxon>
        <taxon>Methanosarcina</taxon>
    </lineage>
</organism>
<dbReference type="EMBL" id="AE010299">
    <property type="protein sequence ID" value="AAM06615.1"/>
    <property type="molecule type" value="Genomic_DNA"/>
</dbReference>
<dbReference type="InParanoid" id="Q8TKZ9"/>
<protein>
    <submittedName>
        <fullName evidence="1">Uncharacterized protein</fullName>
    </submittedName>
</protein>